<evidence type="ECO:0000313" key="7">
    <source>
        <dbReference type="EMBL" id="KAJ3615500.1"/>
    </source>
</evidence>
<keyword evidence="2 5" id="KW-0853">WD repeat</keyword>
<name>A0AA38HGD7_9CUCU</name>
<evidence type="ECO:0000256" key="3">
    <source>
        <dbReference type="ARBA" id="ARBA00022737"/>
    </source>
</evidence>
<evidence type="ECO:0000256" key="1">
    <source>
        <dbReference type="ARBA" id="ARBA00004123"/>
    </source>
</evidence>
<dbReference type="SMART" id="SM00320">
    <property type="entry name" value="WD40"/>
    <property type="match status" value="7"/>
</dbReference>
<evidence type="ECO:0000256" key="6">
    <source>
        <dbReference type="SAM" id="MobiDB-lite"/>
    </source>
</evidence>
<dbReference type="InterPro" id="IPR015943">
    <property type="entry name" value="WD40/YVTN_repeat-like_dom_sf"/>
</dbReference>
<dbReference type="PANTHER" id="PTHR19865:SF0">
    <property type="entry name" value="U3 SMALL NUCLEOLAR RNA-INTERACTING PROTEIN 2"/>
    <property type="match status" value="1"/>
</dbReference>
<protein>
    <recommendedName>
        <fullName evidence="9">U3 small nucleolar RNA-interacting protein 2</fullName>
    </recommendedName>
</protein>
<dbReference type="InterPro" id="IPR039241">
    <property type="entry name" value="Rrp9-like"/>
</dbReference>
<accession>A0AA38HGD7</accession>
<dbReference type="PANTHER" id="PTHR19865">
    <property type="entry name" value="U3 SMALL NUCLEOLAR RNA INTERACTING PROTEIN 2"/>
    <property type="match status" value="1"/>
</dbReference>
<feature type="region of interest" description="Disordered" evidence="6">
    <location>
        <begin position="1"/>
        <end position="20"/>
    </location>
</feature>
<dbReference type="PRINTS" id="PR00320">
    <property type="entry name" value="GPROTEINBRPT"/>
</dbReference>
<comment type="caution">
    <text evidence="7">The sequence shown here is derived from an EMBL/GenBank/DDBJ whole genome shotgun (WGS) entry which is preliminary data.</text>
</comment>
<feature type="repeat" description="WD" evidence="5">
    <location>
        <begin position="184"/>
        <end position="225"/>
    </location>
</feature>
<feature type="repeat" description="WD" evidence="5">
    <location>
        <begin position="235"/>
        <end position="267"/>
    </location>
</feature>
<dbReference type="InterPro" id="IPR019775">
    <property type="entry name" value="WD40_repeat_CS"/>
</dbReference>
<comment type="subcellular location">
    <subcellularLocation>
        <location evidence="1">Nucleus</location>
    </subcellularLocation>
</comment>
<gene>
    <name evidence="7" type="ORF">Zmor_016368</name>
</gene>
<dbReference type="GO" id="GO:0034511">
    <property type="term" value="F:U3 snoRNA binding"/>
    <property type="evidence" value="ECO:0007669"/>
    <property type="project" value="InterPro"/>
</dbReference>
<proteinExistence type="predicted"/>
<evidence type="ECO:0000313" key="8">
    <source>
        <dbReference type="Proteomes" id="UP001168821"/>
    </source>
</evidence>
<dbReference type="PROSITE" id="PS50294">
    <property type="entry name" value="WD_REPEATS_REGION"/>
    <property type="match status" value="4"/>
</dbReference>
<dbReference type="InterPro" id="IPR036322">
    <property type="entry name" value="WD40_repeat_dom_sf"/>
</dbReference>
<feature type="repeat" description="WD" evidence="5">
    <location>
        <begin position="320"/>
        <end position="361"/>
    </location>
</feature>
<dbReference type="Proteomes" id="UP001168821">
    <property type="component" value="Unassembled WGS sequence"/>
</dbReference>
<dbReference type="EMBL" id="JALNTZ010004105">
    <property type="protein sequence ID" value="KAJ3615500.1"/>
    <property type="molecule type" value="Genomic_DNA"/>
</dbReference>
<dbReference type="GO" id="GO:0032040">
    <property type="term" value="C:small-subunit processome"/>
    <property type="evidence" value="ECO:0007669"/>
    <property type="project" value="TreeGrafter"/>
</dbReference>
<evidence type="ECO:0008006" key="9">
    <source>
        <dbReference type="Google" id="ProtNLM"/>
    </source>
</evidence>
<organism evidence="7 8">
    <name type="scientific">Zophobas morio</name>
    <dbReference type="NCBI Taxonomy" id="2755281"/>
    <lineage>
        <taxon>Eukaryota</taxon>
        <taxon>Metazoa</taxon>
        <taxon>Ecdysozoa</taxon>
        <taxon>Arthropoda</taxon>
        <taxon>Hexapoda</taxon>
        <taxon>Insecta</taxon>
        <taxon>Pterygota</taxon>
        <taxon>Neoptera</taxon>
        <taxon>Endopterygota</taxon>
        <taxon>Coleoptera</taxon>
        <taxon>Polyphaga</taxon>
        <taxon>Cucujiformia</taxon>
        <taxon>Tenebrionidae</taxon>
        <taxon>Zophobas</taxon>
    </lineage>
</organism>
<dbReference type="PROSITE" id="PS50082">
    <property type="entry name" value="WD_REPEATS_2"/>
    <property type="match status" value="4"/>
</dbReference>
<keyword evidence="3" id="KW-0677">Repeat</keyword>
<dbReference type="FunFam" id="2.130.10.10:FF:000509">
    <property type="entry name" value="U3 small nucleolar RNA-interacting protein"/>
    <property type="match status" value="1"/>
</dbReference>
<keyword evidence="4" id="KW-0539">Nucleus</keyword>
<evidence type="ECO:0000256" key="4">
    <source>
        <dbReference type="ARBA" id="ARBA00023242"/>
    </source>
</evidence>
<feature type="repeat" description="WD" evidence="5">
    <location>
        <begin position="278"/>
        <end position="313"/>
    </location>
</feature>
<feature type="region of interest" description="Disordered" evidence="6">
    <location>
        <begin position="81"/>
        <end position="111"/>
    </location>
</feature>
<sequence length="517" mass="58090">MIRALSGSPPSIRLASPQIEGNERSVVELDEETMKEETNEHRKNYYESVGIHSFSVEGVEKYLVLFEVHSGSDCTLSATLNKNASEEDSDALESETEKDRADDDILEKEDFETPSEKRIHLAKEYLSTISKEEAAGDLENSRLTVHERISHRLKREQEEKDRKVTKTLAHLYTNAFEESKVLTLKGHRLPVTCAIISSDEKYIYSGSKDSTIIKWSAKSGRKICRIIGGKKGKAFGGHTKEILALALSTDGKYLASGGKEDVIFIWNAVNNCELLHVFKGHRGPISSLAFRSGSNTLYSASFDRTIKIWDVDSFLFIEQLFGHQDSVMCVDTLSRDRAISVGGRDRSLRLWKISEESQLVFDSKGHVGNIECCCMINENTFVTCGEDGKIFLWTTSRRRPFFTQTSAHGMRHSKSENTHNHNNKANAPWVTSVASYRYSDLLASGSNTGFIKLWRLEPNKTLSSISDLPCVGYVNSLQFSASGTILVASVAQEHRLGRWEKLKNVKNCVKVFYLNPH</sequence>
<dbReference type="InterPro" id="IPR020472">
    <property type="entry name" value="WD40_PAC1"/>
</dbReference>
<dbReference type="SUPFAM" id="SSF50978">
    <property type="entry name" value="WD40 repeat-like"/>
    <property type="match status" value="1"/>
</dbReference>
<keyword evidence="8" id="KW-1185">Reference proteome</keyword>
<dbReference type="Gene3D" id="2.130.10.10">
    <property type="entry name" value="YVTN repeat-like/Quinoprotein amine dehydrogenase"/>
    <property type="match status" value="1"/>
</dbReference>
<dbReference type="InterPro" id="IPR001680">
    <property type="entry name" value="WD40_rpt"/>
</dbReference>
<dbReference type="Pfam" id="PF00400">
    <property type="entry name" value="WD40"/>
    <property type="match status" value="6"/>
</dbReference>
<evidence type="ECO:0000256" key="5">
    <source>
        <dbReference type="PROSITE-ProRule" id="PRU00221"/>
    </source>
</evidence>
<dbReference type="AlphaFoldDB" id="A0AA38HGD7"/>
<dbReference type="CDD" id="cd00200">
    <property type="entry name" value="WD40"/>
    <property type="match status" value="1"/>
</dbReference>
<dbReference type="PROSITE" id="PS00678">
    <property type="entry name" value="WD_REPEATS_1"/>
    <property type="match status" value="1"/>
</dbReference>
<evidence type="ECO:0000256" key="2">
    <source>
        <dbReference type="ARBA" id="ARBA00022574"/>
    </source>
</evidence>
<reference evidence="7" key="1">
    <citation type="journal article" date="2023" name="G3 (Bethesda)">
        <title>Whole genome assemblies of Zophobas morio and Tenebrio molitor.</title>
        <authorList>
            <person name="Kaur S."/>
            <person name="Stinson S.A."/>
            <person name="diCenzo G.C."/>
        </authorList>
    </citation>
    <scope>NUCLEOTIDE SEQUENCE</scope>
    <source>
        <strain evidence="7">QUZm001</strain>
    </source>
</reference>